<dbReference type="Gene3D" id="3.40.50.300">
    <property type="entry name" value="P-loop containing nucleotide triphosphate hydrolases"/>
    <property type="match status" value="1"/>
</dbReference>
<feature type="domain" description="Molybdopterin-guanine dinucleotide biosynthesis protein B (MobB)" evidence="2">
    <location>
        <begin position="9"/>
        <end position="143"/>
    </location>
</feature>
<reference evidence="3" key="1">
    <citation type="submission" date="2019-02" db="EMBL/GenBank/DDBJ databases">
        <authorList>
            <person name="Gruber-Vodicka R. H."/>
            <person name="Seah K. B. B."/>
        </authorList>
    </citation>
    <scope>NUCLEOTIDE SEQUENCE</scope>
    <source>
        <strain evidence="3">BECK_S313</strain>
    </source>
</reference>
<dbReference type="NCBIfam" id="TIGR00176">
    <property type="entry name" value="mobB"/>
    <property type="match status" value="1"/>
</dbReference>
<dbReference type="InterPro" id="IPR027417">
    <property type="entry name" value="P-loop_NTPase"/>
</dbReference>
<keyword evidence="1" id="KW-1133">Transmembrane helix</keyword>
<dbReference type="SUPFAM" id="SSF52540">
    <property type="entry name" value="P-loop containing nucleoside triphosphate hydrolases"/>
    <property type="match status" value="1"/>
</dbReference>
<dbReference type="PANTHER" id="PTHR40072">
    <property type="entry name" value="MOLYBDOPTERIN-GUANINE DINUCLEOTIDE BIOSYNTHESIS ADAPTER PROTEIN-RELATED"/>
    <property type="match status" value="1"/>
</dbReference>
<gene>
    <name evidence="3" type="ORF">BECKLPF1236B_GA0070989_10445</name>
</gene>
<dbReference type="GO" id="GO:0006777">
    <property type="term" value="P:Mo-molybdopterin cofactor biosynthetic process"/>
    <property type="evidence" value="ECO:0007669"/>
    <property type="project" value="InterPro"/>
</dbReference>
<keyword evidence="1" id="KW-0472">Membrane</keyword>
<dbReference type="InterPro" id="IPR004435">
    <property type="entry name" value="MobB_dom"/>
</dbReference>
<feature type="transmembrane region" description="Helical" evidence="1">
    <location>
        <begin position="6"/>
        <end position="28"/>
    </location>
</feature>
<keyword evidence="1" id="KW-0812">Transmembrane</keyword>
<dbReference type="CDD" id="cd03116">
    <property type="entry name" value="MobB"/>
    <property type="match status" value="1"/>
</dbReference>
<dbReference type="GO" id="GO:0005525">
    <property type="term" value="F:GTP binding"/>
    <property type="evidence" value="ECO:0007669"/>
    <property type="project" value="InterPro"/>
</dbReference>
<proteinExistence type="predicted"/>
<protein>
    <submittedName>
        <fullName evidence="3">Molybdopterin-guanine dinucleotide biosynthesis protein B</fullName>
    </submittedName>
</protein>
<sequence length="189" mass="21056">MHNNRNIPVLGFIAFSGMGKTTLLLRLIPLLRERGLRVGLVKHCHHGFEIDKPGKDSFALRKIGANPVLVASRHRWAIMKETPGQDEPMLKDILARFDEDGPDIILVEGFRHEKFPKIELHRPGLEKPLLCLDDPFVIALATDDAISEKVSIPILDLNRPDQIVAFIMENIIDTAAKSTSGASPRTDEA</sequence>
<organism evidence="3">
    <name type="scientific">Candidatus Kentrum sp. LPFa</name>
    <dbReference type="NCBI Taxonomy" id="2126335"/>
    <lineage>
        <taxon>Bacteria</taxon>
        <taxon>Pseudomonadati</taxon>
        <taxon>Pseudomonadota</taxon>
        <taxon>Gammaproteobacteria</taxon>
        <taxon>Candidatus Kentrum</taxon>
    </lineage>
</organism>
<dbReference type="Pfam" id="PF03205">
    <property type="entry name" value="MobB"/>
    <property type="match status" value="1"/>
</dbReference>
<dbReference type="EMBL" id="CAADFK010000044">
    <property type="protein sequence ID" value="VFK13155.1"/>
    <property type="molecule type" value="Genomic_DNA"/>
</dbReference>
<dbReference type="PANTHER" id="PTHR40072:SF1">
    <property type="entry name" value="MOLYBDOPTERIN-GUANINE DINUCLEOTIDE BIOSYNTHESIS ADAPTER PROTEIN"/>
    <property type="match status" value="1"/>
</dbReference>
<evidence type="ECO:0000313" key="3">
    <source>
        <dbReference type="EMBL" id="VFK13155.1"/>
    </source>
</evidence>
<evidence type="ECO:0000256" key="1">
    <source>
        <dbReference type="SAM" id="Phobius"/>
    </source>
</evidence>
<dbReference type="InterPro" id="IPR052539">
    <property type="entry name" value="MGD_biosynthesis_adapter"/>
</dbReference>
<accession>A0A450W7Z3</accession>
<name>A0A450W7Z3_9GAMM</name>
<dbReference type="AlphaFoldDB" id="A0A450W7Z3"/>
<evidence type="ECO:0000259" key="2">
    <source>
        <dbReference type="Pfam" id="PF03205"/>
    </source>
</evidence>